<feature type="domain" description="RNA polymerase sigma factor 70 region 4 type 2" evidence="6">
    <location>
        <begin position="111"/>
        <end position="161"/>
    </location>
</feature>
<keyword evidence="2" id="KW-0805">Transcription regulation</keyword>
<evidence type="ECO:0000256" key="3">
    <source>
        <dbReference type="ARBA" id="ARBA00023082"/>
    </source>
</evidence>
<reference evidence="7 8" key="1">
    <citation type="submission" date="2019-04" db="EMBL/GenBank/DDBJ databases">
        <title>Azoarcus rhizosphaerae sp. nov. isolated from rhizosphere of Ficus religiosa.</title>
        <authorList>
            <person name="Lin S.-Y."/>
            <person name="Hameed A."/>
            <person name="Hsu Y.-H."/>
            <person name="Young C.-C."/>
        </authorList>
    </citation>
    <scope>NUCLEOTIDE SEQUENCE [LARGE SCALE GENOMIC DNA]</scope>
    <source>
        <strain evidence="7 8">CC-YHH848</strain>
    </source>
</reference>
<evidence type="ECO:0000313" key="7">
    <source>
        <dbReference type="EMBL" id="THF62046.1"/>
    </source>
</evidence>
<dbReference type="AlphaFoldDB" id="A0A4V3WB78"/>
<dbReference type="GO" id="GO:0003677">
    <property type="term" value="F:DNA binding"/>
    <property type="evidence" value="ECO:0007669"/>
    <property type="project" value="InterPro"/>
</dbReference>
<evidence type="ECO:0000256" key="4">
    <source>
        <dbReference type="ARBA" id="ARBA00023163"/>
    </source>
</evidence>
<evidence type="ECO:0000256" key="1">
    <source>
        <dbReference type="ARBA" id="ARBA00010641"/>
    </source>
</evidence>
<dbReference type="InterPro" id="IPR013324">
    <property type="entry name" value="RNA_pol_sigma_r3/r4-like"/>
</dbReference>
<evidence type="ECO:0000256" key="2">
    <source>
        <dbReference type="ARBA" id="ARBA00023015"/>
    </source>
</evidence>
<dbReference type="Pfam" id="PF04542">
    <property type="entry name" value="Sigma70_r2"/>
    <property type="match status" value="1"/>
</dbReference>
<organism evidence="7 8">
    <name type="scientific">Pseudothauera rhizosphaerae</name>
    <dbReference type="NCBI Taxonomy" id="2565932"/>
    <lineage>
        <taxon>Bacteria</taxon>
        <taxon>Pseudomonadati</taxon>
        <taxon>Pseudomonadota</taxon>
        <taxon>Betaproteobacteria</taxon>
        <taxon>Rhodocyclales</taxon>
        <taxon>Zoogloeaceae</taxon>
        <taxon>Pseudothauera</taxon>
    </lineage>
</organism>
<dbReference type="Gene3D" id="1.10.10.10">
    <property type="entry name" value="Winged helix-like DNA-binding domain superfamily/Winged helix DNA-binding domain"/>
    <property type="match status" value="1"/>
</dbReference>
<dbReference type="SUPFAM" id="SSF88659">
    <property type="entry name" value="Sigma3 and sigma4 domains of RNA polymerase sigma factors"/>
    <property type="match status" value="1"/>
</dbReference>
<dbReference type="Gene3D" id="1.10.1740.10">
    <property type="match status" value="1"/>
</dbReference>
<dbReference type="Pfam" id="PF08281">
    <property type="entry name" value="Sigma70_r4_2"/>
    <property type="match status" value="1"/>
</dbReference>
<proteinExistence type="inferred from homology"/>
<evidence type="ECO:0000259" key="5">
    <source>
        <dbReference type="Pfam" id="PF04542"/>
    </source>
</evidence>
<dbReference type="InterPro" id="IPR014284">
    <property type="entry name" value="RNA_pol_sigma-70_dom"/>
</dbReference>
<dbReference type="PANTHER" id="PTHR43133:SF63">
    <property type="entry name" value="RNA POLYMERASE SIGMA FACTOR FECI-RELATED"/>
    <property type="match status" value="1"/>
</dbReference>
<dbReference type="InterPro" id="IPR013325">
    <property type="entry name" value="RNA_pol_sigma_r2"/>
</dbReference>
<dbReference type="Proteomes" id="UP000307956">
    <property type="component" value="Unassembled WGS sequence"/>
</dbReference>
<name>A0A4V3WB78_9RHOO</name>
<dbReference type="OrthoDB" id="8654550at2"/>
<accession>A0A4V3WB78</accession>
<dbReference type="PANTHER" id="PTHR43133">
    <property type="entry name" value="RNA POLYMERASE ECF-TYPE SIGMA FACTO"/>
    <property type="match status" value="1"/>
</dbReference>
<keyword evidence="3" id="KW-0731">Sigma factor</keyword>
<dbReference type="GO" id="GO:0016987">
    <property type="term" value="F:sigma factor activity"/>
    <property type="evidence" value="ECO:0007669"/>
    <property type="project" value="UniProtKB-KW"/>
</dbReference>
<feature type="domain" description="RNA polymerase sigma-70 region 2" evidence="5">
    <location>
        <begin position="15"/>
        <end position="80"/>
    </location>
</feature>
<evidence type="ECO:0000259" key="6">
    <source>
        <dbReference type="Pfam" id="PF08281"/>
    </source>
</evidence>
<comment type="similarity">
    <text evidence="1">Belongs to the sigma-70 factor family. ECF subfamily.</text>
</comment>
<gene>
    <name evidence="7" type="ORF">E6O51_07750</name>
</gene>
<dbReference type="SUPFAM" id="SSF88946">
    <property type="entry name" value="Sigma2 domain of RNA polymerase sigma factors"/>
    <property type="match status" value="1"/>
</dbReference>
<dbReference type="RefSeq" id="WP_136384409.1">
    <property type="nucleotide sequence ID" value="NZ_SSOD01000005.1"/>
</dbReference>
<evidence type="ECO:0000313" key="8">
    <source>
        <dbReference type="Proteomes" id="UP000307956"/>
    </source>
</evidence>
<keyword evidence="8" id="KW-1185">Reference proteome</keyword>
<keyword evidence="4" id="KW-0804">Transcription</keyword>
<protein>
    <submittedName>
        <fullName evidence="7">Sigma-70 family RNA polymerase sigma factor</fullName>
    </submittedName>
</protein>
<sequence>MSAANKLARRDIAELYIEHHGWLQSWLRKKLGNAADAANLAHDTFVRLLGKQHDLEIREPRAYLTRIVGGLLNDHWRRQALEQAWLETLAAQPVPLAPSPEERCLIIETLEEIARLLDGLPPRTRDIFLLSQLDGLTYPQIATQLGLTLNIVQKAMTCAVTRCYRALYPAA</sequence>
<dbReference type="InterPro" id="IPR039425">
    <property type="entry name" value="RNA_pol_sigma-70-like"/>
</dbReference>
<comment type="caution">
    <text evidence="7">The sequence shown here is derived from an EMBL/GenBank/DDBJ whole genome shotgun (WGS) entry which is preliminary data.</text>
</comment>
<dbReference type="GO" id="GO:0006352">
    <property type="term" value="P:DNA-templated transcription initiation"/>
    <property type="evidence" value="ECO:0007669"/>
    <property type="project" value="InterPro"/>
</dbReference>
<dbReference type="InterPro" id="IPR013249">
    <property type="entry name" value="RNA_pol_sigma70_r4_t2"/>
</dbReference>
<dbReference type="InterPro" id="IPR007627">
    <property type="entry name" value="RNA_pol_sigma70_r2"/>
</dbReference>
<dbReference type="EMBL" id="SSOD01000005">
    <property type="protein sequence ID" value="THF62046.1"/>
    <property type="molecule type" value="Genomic_DNA"/>
</dbReference>
<dbReference type="InterPro" id="IPR036388">
    <property type="entry name" value="WH-like_DNA-bd_sf"/>
</dbReference>
<dbReference type="NCBIfam" id="TIGR02937">
    <property type="entry name" value="sigma70-ECF"/>
    <property type="match status" value="1"/>
</dbReference>